<evidence type="ECO:0000313" key="1">
    <source>
        <dbReference type="EMBL" id="MBW0504185.1"/>
    </source>
</evidence>
<accession>A0A9Q3DNH2</accession>
<keyword evidence="2" id="KW-1185">Reference proteome</keyword>
<protein>
    <submittedName>
        <fullName evidence="1">Uncharacterized protein</fullName>
    </submittedName>
</protein>
<dbReference type="EMBL" id="AVOT02017775">
    <property type="protein sequence ID" value="MBW0504185.1"/>
    <property type="molecule type" value="Genomic_DNA"/>
</dbReference>
<name>A0A9Q3DNH2_9BASI</name>
<gene>
    <name evidence="1" type="ORF">O181_043900</name>
</gene>
<evidence type="ECO:0000313" key="2">
    <source>
        <dbReference type="Proteomes" id="UP000765509"/>
    </source>
</evidence>
<dbReference type="Proteomes" id="UP000765509">
    <property type="component" value="Unassembled WGS sequence"/>
</dbReference>
<comment type="caution">
    <text evidence="1">The sequence shown here is derived from an EMBL/GenBank/DDBJ whole genome shotgun (WGS) entry which is preliminary data.</text>
</comment>
<proteinExistence type="predicted"/>
<reference evidence="1" key="1">
    <citation type="submission" date="2021-03" db="EMBL/GenBank/DDBJ databases">
        <title>Draft genome sequence of rust myrtle Austropuccinia psidii MF-1, a brazilian biotype.</title>
        <authorList>
            <person name="Quecine M.C."/>
            <person name="Pachon D.M.R."/>
            <person name="Bonatelli M.L."/>
            <person name="Correr F.H."/>
            <person name="Franceschini L.M."/>
            <person name="Leite T.F."/>
            <person name="Margarido G.R.A."/>
            <person name="Almeida C.A."/>
            <person name="Ferrarezi J.A."/>
            <person name="Labate C.A."/>
        </authorList>
    </citation>
    <scope>NUCLEOTIDE SEQUENCE</scope>
    <source>
        <strain evidence="1">MF-1</strain>
    </source>
</reference>
<sequence>MPIVHQGISKPYSTMILSDHRPSFPQSSCQSTGRLWAGLPDGIVNMHTQAAPASSSWASCCAPLPGDFPNSHLQKSHQHLHLRKFLSSNLLCCFCQFVTPPRNAQSTSYILPTNPAIRNRKILGVAVVIGGLKSLNQTRFKGS</sequence>
<dbReference type="AlphaFoldDB" id="A0A9Q3DNH2"/>
<organism evidence="1 2">
    <name type="scientific">Austropuccinia psidii MF-1</name>
    <dbReference type="NCBI Taxonomy" id="1389203"/>
    <lineage>
        <taxon>Eukaryota</taxon>
        <taxon>Fungi</taxon>
        <taxon>Dikarya</taxon>
        <taxon>Basidiomycota</taxon>
        <taxon>Pucciniomycotina</taxon>
        <taxon>Pucciniomycetes</taxon>
        <taxon>Pucciniales</taxon>
        <taxon>Sphaerophragmiaceae</taxon>
        <taxon>Austropuccinia</taxon>
    </lineage>
</organism>